<dbReference type="AlphaFoldDB" id="A0A840AX13"/>
<evidence type="ECO:0000256" key="2">
    <source>
        <dbReference type="ARBA" id="ARBA00022741"/>
    </source>
</evidence>
<proteinExistence type="inferred from homology"/>
<accession>A0A840AX13</accession>
<evidence type="ECO:0000256" key="1">
    <source>
        <dbReference type="ARBA" id="ARBA00006914"/>
    </source>
</evidence>
<dbReference type="SMART" id="SM00382">
    <property type="entry name" value="AAA"/>
    <property type="match status" value="1"/>
</dbReference>
<dbReference type="Proteomes" id="UP000553963">
    <property type="component" value="Unassembled WGS sequence"/>
</dbReference>
<organism evidence="5 6">
    <name type="scientific">Kaistia hirudinis</name>
    <dbReference type="NCBI Taxonomy" id="1293440"/>
    <lineage>
        <taxon>Bacteria</taxon>
        <taxon>Pseudomonadati</taxon>
        <taxon>Pseudomonadota</taxon>
        <taxon>Alphaproteobacteria</taxon>
        <taxon>Hyphomicrobiales</taxon>
        <taxon>Kaistiaceae</taxon>
        <taxon>Kaistia</taxon>
    </lineage>
</organism>
<dbReference type="Pfam" id="PF00004">
    <property type="entry name" value="AAA"/>
    <property type="match status" value="1"/>
</dbReference>
<sequence>MTTAQQLISLLKSHVEGDDEQFLTIALQAAASEARRGHGKVAMQLRELVDAARANKDRPSERRSAPVPLAQPRGDLANLIAVRYADVRLSSMVLPEALDGRLRRVLREQRQRHRLLSHGLAPRHKLLLIGPPGSGKTMTASALAGELHLPLFTVQLDALMTKFMGETASKLRMVFTAMVETKGVYFFDEFDAIGARRAERNDVGEIRRVLNSFLQFLEEDESEGLVIAATNHPELLDPALFRRFDDVIEYALPSAEVAKRILQARLATFDTEGLDWDAVVTAAGGMSQAEISRAAADAAKLVVLEDRDRITLRDLTATIAERKGAAHR</sequence>
<dbReference type="PANTHER" id="PTHR23073">
    <property type="entry name" value="26S PROTEASOME REGULATORY SUBUNIT"/>
    <property type="match status" value="1"/>
</dbReference>
<dbReference type="RefSeq" id="WP_183401339.1">
    <property type="nucleotide sequence ID" value="NZ_JACIDS010000007.1"/>
</dbReference>
<dbReference type="Gene3D" id="3.40.50.300">
    <property type="entry name" value="P-loop containing nucleotide triphosphate hydrolases"/>
    <property type="match status" value="1"/>
</dbReference>
<keyword evidence="6" id="KW-1185">Reference proteome</keyword>
<evidence type="ECO:0000313" key="6">
    <source>
        <dbReference type="Proteomes" id="UP000553963"/>
    </source>
</evidence>
<dbReference type="EMBL" id="JACIDS010000007">
    <property type="protein sequence ID" value="MBB3933678.1"/>
    <property type="molecule type" value="Genomic_DNA"/>
</dbReference>
<dbReference type="InterPro" id="IPR050221">
    <property type="entry name" value="26S_Proteasome_ATPase"/>
</dbReference>
<comment type="caution">
    <text evidence="5">The sequence shown here is derived from an EMBL/GenBank/DDBJ whole genome shotgun (WGS) entry which is preliminary data.</text>
</comment>
<evidence type="ECO:0000256" key="3">
    <source>
        <dbReference type="ARBA" id="ARBA00022840"/>
    </source>
</evidence>
<protein>
    <submittedName>
        <fullName evidence="5">SpoVK/Ycf46/Vps4 family AAA+-type ATPase</fullName>
    </submittedName>
</protein>
<dbReference type="InterPro" id="IPR027417">
    <property type="entry name" value="P-loop_NTPase"/>
</dbReference>
<evidence type="ECO:0000259" key="4">
    <source>
        <dbReference type="SMART" id="SM00382"/>
    </source>
</evidence>
<dbReference type="GO" id="GO:0016887">
    <property type="term" value="F:ATP hydrolysis activity"/>
    <property type="evidence" value="ECO:0007669"/>
    <property type="project" value="InterPro"/>
</dbReference>
<dbReference type="InterPro" id="IPR003959">
    <property type="entry name" value="ATPase_AAA_core"/>
</dbReference>
<dbReference type="InterPro" id="IPR003593">
    <property type="entry name" value="AAA+_ATPase"/>
</dbReference>
<dbReference type="SUPFAM" id="SSF52540">
    <property type="entry name" value="P-loop containing nucleoside triphosphate hydrolases"/>
    <property type="match status" value="1"/>
</dbReference>
<name>A0A840AX13_9HYPH</name>
<gene>
    <name evidence="5" type="ORF">GGR25_004756</name>
</gene>
<comment type="similarity">
    <text evidence="1">Belongs to the AAA ATPase family.</text>
</comment>
<reference evidence="5 6" key="1">
    <citation type="submission" date="2020-08" db="EMBL/GenBank/DDBJ databases">
        <title>Genomic Encyclopedia of Type Strains, Phase IV (KMG-IV): sequencing the most valuable type-strain genomes for metagenomic binning, comparative biology and taxonomic classification.</title>
        <authorList>
            <person name="Goeker M."/>
        </authorList>
    </citation>
    <scope>NUCLEOTIDE SEQUENCE [LARGE SCALE GENOMIC DNA]</scope>
    <source>
        <strain evidence="5 6">DSM 25966</strain>
    </source>
</reference>
<keyword evidence="2" id="KW-0547">Nucleotide-binding</keyword>
<feature type="domain" description="AAA+ ATPase" evidence="4">
    <location>
        <begin position="122"/>
        <end position="254"/>
    </location>
</feature>
<dbReference type="CDD" id="cd19481">
    <property type="entry name" value="RecA-like_protease"/>
    <property type="match status" value="1"/>
</dbReference>
<evidence type="ECO:0000313" key="5">
    <source>
        <dbReference type="EMBL" id="MBB3933678.1"/>
    </source>
</evidence>
<keyword evidence="3" id="KW-0067">ATP-binding</keyword>
<dbReference type="GO" id="GO:0005524">
    <property type="term" value="F:ATP binding"/>
    <property type="evidence" value="ECO:0007669"/>
    <property type="project" value="UniProtKB-KW"/>
</dbReference>